<evidence type="ECO:0000313" key="3">
    <source>
        <dbReference type="Proteomes" id="UP001500416"/>
    </source>
</evidence>
<reference evidence="2 3" key="1">
    <citation type="journal article" date="2019" name="Int. J. Syst. Evol. Microbiol.">
        <title>The Global Catalogue of Microorganisms (GCM) 10K type strain sequencing project: providing services to taxonomists for standard genome sequencing and annotation.</title>
        <authorList>
            <consortium name="The Broad Institute Genomics Platform"/>
            <consortium name="The Broad Institute Genome Sequencing Center for Infectious Disease"/>
            <person name="Wu L."/>
            <person name="Ma J."/>
        </authorList>
    </citation>
    <scope>NUCLEOTIDE SEQUENCE [LARGE SCALE GENOMIC DNA]</scope>
    <source>
        <strain evidence="2 3">JCM 3380</strain>
    </source>
</reference>
<comment type="caution">
    <text evidence="2">The sequence shown here is derived from an EMBL/GenBank/DDBJ whole genome shotgun (WGS) entry which is preliminary data.</text>
</comment>
<dbReference type="Proteomes" id="UP001500416">
    <property type="component" value="Unassembled WGS sequence"/>
</dbReference>
<dbReference type="InterPro" id="IPR036894">
    <property type="entry name" value="YbaB-like_sf"/>
</dbReference>
<feature type="compositionally biased region" description="Pro residues" evidence="1">
    <location>
        <begin position="141"/>
        <end position="162"/>
    </location>
</feature>
<accession>A0ABN0TYA9</accession>
<dbReference type="RefSeq" id="WP_343934894.1">
    <property type="nucleotide sequence ID" value="NZ_BAAABU010000006.1"/>
</dbReference>
<dbReference type="Pfam" id="PF02575">
    <property type="entry name" value="YbaB_DNA_bd"/>
    <property type="match status" value="1"/>
</dbReference>
<dbReference type="EMBL" id="BAAABU010000006">
    <property type="protein sequence ID" value="GAA0233195.1"/>
    <property type="molecule type" value="Genomic_DNA"/>
</dbReference>
<sequence length="193" mass="20458">MPDRRARLDETIRSFQEQAGKVAQIKDKLAELRGQARNGDGSVVVTVAPSGAVLGLQLSPNAMRMSHTQLQQEILGAIRQATQNAAQALQDTVGPVLGDKAAQFQEAFSAHSPIQPLGPEPVTGAPPNAPQQTPAQHRPAPHMPPPQVPPGRPPQPAGPPQPGWQQNRPPAPRNRPAAPEVGDDDEGFGSILR</sequence>
<evidence type="ECO:0000313" key="2">
    <source>
        <dbReference type="EMBL" id="GAA0233195.1"/>
    </source>
</evidence>
<gene>
    <name evidence="2" type="ORF">GCM10010492_35050</name>
</gene>
<dbReference type="Gene3D" id="3.30.1310.10">
    <property type="entry name" value="Nucleoid-associated protein YbaB-like domain"/>
    <property type="match status" value="1"/>
</dbReference>
<dbReference type="InterPro" id="IPR004401">
    <property type="entry name" value="YbaB/EbfC"/>
</dbReference>
<protein>
    <recommendedName>
        <fullName evidence="4">YbaB/EbfC DNA-binding family protein</fullName>
    </recommendedName>
</protein>
<feature type="compositionally biased region" description="Low complexity" evidence="1">
    <location>
        <begin position="163"/>
        <end position="179"/>
    </location>
</feature>
<dbReference type="SUPFAM" id="SSF82607">
    <property type="entry name" value="YbaB-like"/>
    <property type="match status" value="1"/>
</dbReference>
<keyword evidence="3" id="KW-1185">Reference proteome</keyword>
<feature type="region of interest" description="Disordered" evidence="1">
    <location>
        <begin position="104"/>
        <end position="193"/>
    </location>
</feature>
<evidence type="ECO:0008006" key="4">
    <source>
        <dbReference type="Google" id="ProtNLM"/>
    </source>
</evidence>
<evidence type="ECO:0000256" key="1">
    <source>
        <dbReference type="SAM" id="MobiDB-lite"/>
    </source>
</evidence>
<proteinExistence type="predicted"/>
<name>A0ABN0TYA9_9PSEU</name>
<organism evidence="2 3">
    <name type="scientific">Saccharothrix mutabilis subsp. mutabilis</name>
    <dbReference type="NCBI Taxonomy" id="66855"/>
    <lineage>
        <taxon>Bacteria</taxon>
        <taxon>Bacillati</taxon>
        <taxon>Actinomycetota</taxon>
        <taxon>Actinomycetes</taxon>
        <taxon>Pseudonocardiales</taxon>
        <taxon>Pseudonocardiaceae</taxon>
        <taxon>Saccharothrix</taxon>
    </lineage>
</organism>